<dbReference type="AlphaFoldDB" id="A0A2S8FZ00"/>
<dbReference type="InterPro" id="IPR007627">
    <property type="entry name" value="RNA_pol_sigma70_r2"/>
</dbReference>
<dbReference type="InterPro" id="IPR039425">
    <property type="entry name" value="RNA_pol_sigma-70-like"/>
</dbReference>
<evidence type="ECO:0000256" key="3">
    <source>
        <dbReference type="ARBA" id="ARBA00023082"/>
    </source>
</evidence>
<dbReference type="InterPro" id="IPR053721">
    <property type="entry name" value="Fimbrial_Adhesin_Reg"/>
</dbReference>
<evidence type="ECO:0000256" key="1">
    <source>
        <dbReference type="ARBA" id="ARBA00010641"/>
    </source>
</evidence>
<evidence type="ECO:0000313" key="8">
    <source>
        <dbReference type="Proteomes" id="UP000238322"/>
    </source>
</evidence>
<protein>
    <recommendedName>
        <fullName evidence="6">RNA polymerase sigma-70 region 2 domain-containing protein</fullName>
    </recommendedName>
</protein>
<reference evidence="7 8" key="1">
    <citation type="submission" date="2018-02" db="EMBL/GenBank/DDBJ databases">
        <title>Comparative genomes isolates from brazilian mangrove.</title>
        <authorList>
            <person name="Araujo J.E."/>
            <person name="Taketani R.G."/>
            <person name="Silva M.C.P."/>
            <person name="Loureco M.V."/>
            <person name="Andreote F.D."/>
        </authorList>
    </citation>
    <scope>NUCLEOTIDE SEQUENCE [LARGE SCALE GENOMIC DNA]</scope>
    <source>
        <strain evidence="7 8">Hex-1 MGV</strain>
    </source>
</reference>
<dbReference type="RefSeq" id="WP_105328662.1">
    <property type="nucleotide sequence ID" value="NZ_PUHY01000005.1"/>
</dbReference>
<keyword evidence="2" id="KW-0805">Transcription regulation</keyword>
<dbReference type="InterPro" id="IPR014284">
    <property type="entry name" value="RNA_pol_sigma-70_dom"/>
</dbReference>
<dbReference type="Gene3D" id="1.10.10.2690">
    <property type="match status" value="1"/>
</dbReference>
<dbReference type="SUPFAM" id="SSF88659">
    <property type="entry name" value="Sigma3 and sigma4 domains of RNA polymerase sigma factors"/>
    <property type="match status" value="1"/>
</dbReference>
<dbReference type="OrthoDB" id="281047at2"/>
<dbReference type="GO" id="GO:0016987">
    <property type="term" value="F:sigma factor activity"/>
    <property type="evidence" value="ECO:0007669"/>
    <property type="project" value="UniProtKB-KW"/>
</dbReference>
<proteinExistence type="inferred from homology"/>
<feature type="domain" description="RNA polymerase sigma-70 region 2" evidence="6">
    <location>
        <begin position="35"/>
        <end position="102"/>
    </location>
</feature>
<gene>
    <name evidence="7" type="ORF">C5Y83_05565</name>
</gene>
<dbReference type="PANTHER" id="PTHR43133:SF8">
    <property type="entry name" value="RNA POLYMERASE SIGMA FACTOR HI_1459-RELATED"/>
    <property type="match status" value="1"/>
</dbReference>
<sequence length="208" mass="23591">MTEHSEASFVSTVDHVTTSLVARAKRLDNDAWRRLVTTYSRLVCFWCRKKLPQSADVEGVAQDVFLAAAVGINNFDGNSKAFRNWLRTITYRQVANHWRREQDEPRARGGSAAKVLLNEIPSSEIDEGDDKPSTIEIEQENSLLYSGLIENIRHHFSDQTWTAFWQVVIDGRDPSHVAADLGISRGAVYTAKSRVLKKLREDLSFDEI</sequence>
<evidence type="ECO:0000313" key="7">
    <source>
        <dbReference type="EMBL" id="PQO37413.1"/>
    </source>
</evidence>
<keyword evidence="3" id="KW-0731">Sigma factor</keyword>
<dbReference type="SUPFAM" id="SSF88946">
    <property type="entry name" value="Sigma2 domain of RNA polymerase sigma factors"/>
    <property type="match status" value="1"/>
</dbReference>
<dbReference type="Gene3D" id="1.10.1740.10">
    <property type="match status" value="1"/>
</dbReference>
<evidence type="ECO:0000259" key="6">
    <source>
        <dbReference type="Pfam" id="PF04542"/>
    </source>
</evidence>
<keyword evidence="4" id="KW-0238">DNA-binding</keyword>
<dbReference type="PANTHER" id="PTHR43133">
    <property type="entry name" value="RNA POLYMERASE ECF-TYPE SIGMA FACTO"/>
    <property type="match status" value="1"/>
</dbReference>
<name>A0A2S8FZ00_9BACT</name>
<dbReference type="EMBL" id="PUHY01000005">
    <property type="protein sequence ID" value="PQO37413.1"/>
    <property type="molecule type" value="Genomic_DNA"/>
</dbReference>
<dbReference type="InterPro" id="IPR013324">
    <property type="entry name" value="RNA_pol_sigma_r3/r4-like"/>
</dbReference>
<evidence type="ECO:0000256" key="5">
    <source>
        <dbReference type="ARBA" id="ARBA00023163"/>
    </source>
</evidence>
<evidence type="ECO:0000256" key="4">
    <source>
        <dbReference type="ARBA" id="ARBA00023125"/>
    </source>
</evidence>
<dbReference type="NCBIfam" id="TIGR02937">
    <property type="entry name" value="sigma70-ECF"/>
    <property type="match status" value="1"/>
</dbReference>
<dbReference type="InterPro" id="IPR013325">
    <property type="entry name" value="RNA_pol_sigma_r2"/>
</dbReference>
<keyword evidence="5" id="KW-0804">Transcription</keyword>
<organism evidence="7 8">
    <name type="scientific">Blastopirellula marina</name>
    <dbReference type="NCBI Taxonomy" id="124"/>
    <lineage>
        <taxon>Bacteria</taxon>
        <taxon>Pseudomonadati</taxon>
        <taxon>Planctomycetota</taxon>
        <taxon>Planctomycetia</taxon>
        <taxon>Pirellulales</taxon>
        <taxon>Pirellulaceae</taxon>
        <taxon>Blastopirellula</taxon>
    </lineage>
</organism>
<dbReference type="Pfam" id="PF04542">
    <property type="entry name" value="Sigma70_r2"/>
    <property type="match status" value="1"/>
</dbReference>
<comment type="caution">
    <text evidence="7">The sequence shown here is derived from an EMBL/GenBank/DDBJ whole genome shotgun (WGS) entry which is preliminary data.</text>
</comment>
<comment type="similarity">
    <text evidence="1">Belongs to the sigma-70 factor family. ECF subfamily.</text>
</comment>
<dbReference type="GO" id="GO:0003677">
    <property type="term" value="F:DNA binding"/>
    <property type="evidence" value="ECO:0007669"/>
    <property type="project" value="UniProtKB-KW"/>
</dbReference>
<accession>A0A2S8FZ00</accession>
<dbReference type="GO" id="GO:0006352">
    <property type="term" value="P:DNA-templated transcription initiation"/>
    <property type="evidence" value="ECO:0007669"/>
    <property type="project" value="InterPro"/>
</dbReference>
<evidence type="ECO:0000256" key="2">
    <source>
        <dbReference type="ARBA" id="ARBA00023015"/>
    </source>
</evidence>
<dbReference type="Proteomes" id="UP000238322">
    <property type="component" value="Unassembled WGS sequence"/>
</dbReference>